<dbReference type="PANTHER" id="PTHR39160">
    <property type="entry name" value="CELL WALL-BINDING PROTEIN YOCH"/>
    <property type="match status" value="1"/>
</dbReference>
<dbReference type="EMBL" id="CP003261">
    <property type="protein sequence ID" value="AGK95321.1"/>
    <property type="molecule type" value="Genomic_DNA"/>
</dbReference>
<keyword evidence="5" id="KW-1185">Reference proteome</keyword>
<dbReference type="Proteomes" id="UP000013523">
    <property type="component" value="Chromosome"/>
</dbReference>
<dbReference type="InterPro" id="IPR007137">
    <property type="entry name" value="DUF348"/>
</dbReference>
<dbReference type="SUPFAM" id="SSF50685">
    <property type="entry name" value="Barwin-like endoglucanases"/>
    <property type="match status" value="1"/>
</dbReference>
<dbReference type="GO" id="GO:0004553">
    <property type="term" value="F:hydrolase activity, hydrolyzing O-glycosyl compounds"/>
    <property type="evidence" value="ECO:0007669"/>
    <property type="project" value="InterPro"/>
</dbReference>
<dbReference type="InterPro" id="IPR010611">
    <property type="entry name" value="3D_dom"/>
</dbReference>
<evidence type="ECO:0000259" key="3">
    <source>
        <dbReference type="PROSITE" id="PS51109"/>
    </source>
</evidence>
<dbReference type="OrthoDB" id="9798935at2"/>
<sequence length="339" mass="37204">MFKKLKDNLFNFSSYFSKGSIIALVMVIIILSVAIYARSMRKVITLSLNGDVKKVTSYKSTVKDVLEQNNIRIEPKDKVEPSVDTKVKNGQEIYIKRAVGLEMLVDGKNLKIKSAENSVKDMLKSEGIKLGDLDKVKPSENEAIKADMKVAVTRVTTQQITEAKPIDFETVIQKDNTMGNDEKQVIQQGVAGSKEVVSNVTYEDGKEVSRNIISEVVKSEPVKAVIKEGTLGVINVNRGSKTVYKSKINAKATAYTADLSFGITASGTRVKRDVNGYSSIAVDPRVIPLGTKLYVPGYGYGIAEDTGGAIKGNRVDLFFTSETECDNWGVRPVDVYVLK</sequence>
<proteinExistence type="predicted"/>
<dbReference type="InterPro" id="IPR051933">
    <property type="entry name" value="Resuscitation_pf_RpfB"/>
</dbReference>
<dbReference type="Gene3D" id="2.40.40.10">
    <property type="entry name" value="RlpA-like domain"/>
    <property type="match status" value="1"/>
</dbReference>
<dbReference type="CDD" id="cd22786">
    <property type="entry name" value="DPBB_YuiC-like"/>
    <property type="match status" value="1"/>
</dbReference>
<evidence type="ECO:0000313" key="5">
    <source>
        <dbReference type="Proteomes" id="UP000013523"/>
    </source>
</evidence>
<dbReference type="Pfam" id="PF07501">
    <property type="entry name" value="G5"/>
    <property type="match status" value="1"/>
</dbReference>
<protein>
    <recommendedName>
        <fullName evidence="3">G5 domain-containing protein</fullName>
    </recommendedName>
</protein>
<feature type="transmembrane region" description="Helical" evidence="2">
    <location>
        <begin position="20"/>
        <end position="37"/>
    </location>
</feature>
<keyword evidence="2" id="KW-0472">Membrane</keyword>
<dbReference type="GO" id="GO:0019867">
    <property type="term" value="C:outer membrane"/>
    <property type="evidence" value="ECO:0007669"/>
    <property type="project" value="InterPro"/>
</dbReference>
<name>R4K0L0_CLOPA</name>
<keyword evidence="2" id="KW-1133">Transmembrane helix</keyword>
<dbReference type="Gene3D" id="2.20.230.10">
    <property type="entry name" value="Resuscitation-promoting factor rpfb"/>
    <property type="match status" value="1"/>
</dbReference>
<keyword evidence="1" id="KW-0732">Signal</keyword>
<dbReference type="Pfam" id="PF03990">
    <property type="entry name" value="DUF348"/>
    <property type="match status" value="2"/>
</dbReference>
<dbReference type="InterPro" id="IPR011098">
    <property type="entry name" value="G5_dom"/>
</dbReference>
<keyword evidence="2" id="KW-0812">Transmembrane</keyword>
<feature type="domain" description="G5" evidence="3">
    <location>
        <begin position="152"/>
        <end position="232"/>
    </location>
</feature>
<dbReference type="GO" id="GO:0009254">
    <property type="term" value="P:peptidoglycan turnover"/>
    <property type="evidence" value="ECO:0007669"/>
    <property type="project" value="InterPro"/>
</dbReference>
<dbReference type="SMART" id="SM01208">
    <property type="entry name" value="G5"/>
    <property type="match status" value="1"/>
</dbReference>
<accession>R4K0L0</accession>
<dbReference type="KEGG" id="cpas:Clopa_0256"/>
<dbReference type="HOGENOM" id="CLU_036884_0_1_9"/>
<dbReference type="eggNOG" id="COG3583">
    <property type="taxonomic scope" value="Bacteria"/>
</dbReference>
<evidence type="ECO:0000313" key="4">
    <source>
        <dbReference type="EMBL" id="AGK95321.1"/>
    </source>
</evidence>
<dbReference type="STRING" id="86416.Clopa_0256"/>
<dbReference type="eggNOG" id="COG3584">
    <property type="taxonomic scope" value="Bacteria"/>
</dbReference>
<dbReference type="InterPro" id="IPR036908">
    <property type="entry name" value="RlpA-like_sf"/>
</dbReference>
<dbReference type="RefSeq" id="WP_015613648.1">
    <property type="nucleotide sequence ID" value="NC_021182.1"/>
</dbReference>
<dbReference type="PATRIC" id="fig|86416.3.peg.228"/>
<gene>
    <name evidence="4" type="ORF">Clopa_0256</name>
</gene>
<dbReference type="Pfam" id="PF06725">
    <property type="entry name" value="3D"/>
    <property type="match status" value="1"/>
</dbReference>
<dbReference type="PROSITE" id="PS51109">
    <property type="entry name" value="G5"/>
    <property type="match status" value="1"/>
</dbReference>
<organism evidence="4 5">
    <name type="scientific">Clostridium pasteurianum BC1</name>
    <dbReference type="NCBI Taxonomy" id="86416"/>
    <lineage>
        <taxon>Bacteria</taxon>
        <taxon>Bacillati</taxon>
        <taxon>Bacillota</taxon>
        <taxon>Clostridia</taxon>
        <taxon>Eubacteriales</taxon>
        <taxon>Clostridiaceae</taxon>
        <taxon>Clostridium</taxon>
    </lineage>
</organism>
<dbReference type="PANTHER" id="PTHR39160:SF4">
    <property type="entry name" value="RESUSCITATION-PROMOTING FACTOR RPFB"/>
    <property type="match status" value="1"/>
</dbReference>
<evidence type="ECO:0000256" key="2">
    <source>
        <dbReference type="SAM" id="Phobius"/>
    </source>
</evidence>
<dbReference type="AlphaFoldDB" id="R4K0L0"/>
<evidence type="ECO:0000256" key="1">
    <source>
        <dbReference type="ARBA" id="ARBA00022729"/>
    </source>
</evidence>
<reference evidence="4 5" key="1">
    <citation type="submission" date="2012-01" db="EMBL/GenBank/DDBJ databases">
        <title>Complete sequence of chromosome of Clostridium pasteurianum BC1.</title>
        <authorList>
            <consortium name="US DOE Joint Genome Institute"/>
            <person name="Lucas S."/>
            <person name="Han J."/>
            <person name="Lapidus A."/>
            <person name="Cheng J.-F."/>
            <person name="Goodwin L."/>
            <person name="Pitluck S."/>
            <person name="Peters L."/>
            <person name="Mikhailova N."/>
            <person name="Teshima H."/>
            <person name="Detter J.C."/>
            <person name="Han C."/>
            <person name="Tapia R."/>
            <person name="Land M."/>
            <person name="Hauser L."/>
            <person name="Kyrpides N."/>
            <person name="Ivanova N."/>
            <person name="Pagani I."/>
            <person name="Dunn J."/>
            <person name="Taghavi S."/>
            <person name="Francis A."/>
            <person name="van der Lelie D."/>
            <person name="Woyke T."/>
        </authorList>
    </citation>
    <scope>NUCLEOTIDE SEQUENCE [LARGE SCALE GENOMIC DNA]</scope>
    <source>
        <strain evidence="4 5">BC1</strain>
    </source>
</reference>